<keyword evidence="1" id="KW-1133">Transmembrane helix</keyword>
<feature type="transmembrane region" description="Helical" evidence="1">
    <location>
        <begin position="40"/>
        <end position="58"/>
    </location>
</feature>
<comment type="caution">
    <text evidence="2">The sequence shown here is derived from an EMBL/GenBank/DDBJ whole genome shotgun (WGS) entry which is preliminary data.</text>
</comment>
<keyword evidence="3" id="KW-1185">Reference proteome</keyword>
<gene>
    <name evidence="2" type="ORF">HD596_004502</name>
</gene>
<proteinExistence type="predicted"/>
<reference evidence="2 3" key="1">
    <citation type="submission" date="2020-08" db="EMBL/GenBank/DDBJ databases">
        <title>Sequencing the genomes of 1000 actinobacteria strains.</title>
        <authorList>
            <person name="Klenk H.-P."/>
        </authorList>
    </citation>
    <scope>NUCLEOTIDE SEQUENCE [LARGE SCALE GENOMIC DNA]</scope>
    <source>
        <strain evidence="2 3">DSM 45507</strain>
    </source>
</reference>
<keyword evidence="1" id="KW-0812">Transmembrane</keyword>
<keyword evidence="1" id="KW-0472">Membrane</keyword>
<dbReference type="RefSeq" id="WP_185071268.1">
    <property type="nucleotide sequence ID" value="NZ_JACHMB010000001.1"/>
</dbReference>
<evidence type="ECO:0000313" key="3">
    <source>
        <dbReference type="Proteomes" id="UP000579153"/>
    </source>
</evidence>
<evidence type="ECO:0000256" key="1">
    <source>
        <dbReference type="SAM" id="Phobius"/>
    </source>
</evidence>
<organism evidence="2 3">
    <name type="scientific">Nonomuraea jabiensis</name>
    <dbReference type="NCBI Taxonomy" id="882448"/>
    <lineage>
        <taxon>Bacteria</taxon>
        <taxon>Bacillati</taxon>
        <taxon>Actinomycetota</taxon>
        <taxon>Actinomycetes</taxon>
        <taxon>Streptosporangiales</taxon>
        <taxon>Streptosporangiaceae</taxon>
        <taxon>Nonomuraea</taxon>
    </lineage>
</organism>
<protein>
    <submittedName>
        <fullName evidence="2">Uncharacterized protein</fullName>
    </submittedName>
</protein>
<dbReference type="Proteomes" id="UP000579153">
    <property type="component" value="Unassembled WGS sequence"/>
</dbReference>
<dbReference type="AlphaFoldDB" id="A0A7W9LBK3"/>
<accession>A0A7W9LBK3</accession>
<sequence length="71" mass="7357">MTSTLRIALCLAIDLLFSLVIALIALIVARENSVPMAGALVWGGGTFIATATLVTSIMNHAGAFDRGQEAP</sequence>
<name>A0A7W9LBK3_9ACTN</name>
<feature type="transmembrane region" description="Helical" evidence="1">
    <location>
        <begin position="7"/>
        <end position="28"/>
    </location>
</feature>
<evidence type="ECO:0000313" key="2">
    <source>
        <dbReference type="EMBL" id="MBB5777746.1"/>
    </source>
</evidence>
<dbReference type="EMBL" id="JACHMB010000001">
    <property type="protein sequence ID" value="MBB5777746.1"/>
    <property type="molecule type" value="Genomic_DNA"/>
</dbReference>